<dbReference type="InterPro" id="IPR020845">
    <property type="entry name" value="AMP-binding_CS"/>
</dbReference>
<evidence type="ECO:0000259" key="1">
    <source>
        <dbReference type="Pfam" id="PF00501"/>
    </source>
</evidence>
<evidence type="ECO:0000259" key="2">
    <source>
        <dbReference type="Pfam" id="PF13193"/>
    </source>
</evidence>
<evidence type="ECO:0000313" key="4">
    <source>
        <dbReference type="Proteomes" id="UP000784435"/>
    </source>
</evidence>
<dbReference type="InterPro" id="IPR050237">
    <property type="entry name" value="ATP-dep_AMP-bd_enzyme"/>
</dbReference>
<organism evidence="3 4">
    <name type="scientific">Brevibacterium senegalense</name>
    <dbReference type="NCBI Taxonomy" id="1033736"/>
    <lineage>
        <taxon>Bacteria</taxon>
        <taxon>Bacillati</taxon>
        <taxon>Actinomycetota</taxon>
        <taxon>Actinomycetes</taxon>
        <taxon>Micrococcales</taxon>
        <taxon>Brevibacteriaceae</taxon>
        <taxon>Brevibacterium</taxon>
    </lineage>
</organism>
<dbReference type="PROSITE" id="PS00455">
    <property type="entry name" value="AMP_BINDING"/>
    <property type="match status" value="1"/>
</dbReference>
<sequence length="566" mass="61781">MTTETTTQLEALLTADGTTLPERLDHWAQATPQAICLYDGETDREYTYAEFGALTDAVAGSLARWGIVPGDRISVFTTNSLLAATLMFACWKAGAIYAPVNFSYRGRLLSYQLRDTSPRLLVTDAELVERIPEVAGDLADDAALSVAVFEDDAEAPVGGLPRVPWSALTQQAPRPDVTIGPADPANIVYTSGTTGPAKGVLQPHLWINQYTYGLRSLIDSRDVVYNDLPMYHVGGAFANVGRAIWKGAEAAIWNRFSPSEFWSRIERRGATAAILLDVMIPWLMKAPESEADRANTLSKVHMQPLPLHHAAVAQRFGFDAVSAGFGQTESGGPLKIVMLETAEGEGTPEHLRKGLLGDELTAACQERGFSVVDGTTVTEKGAMGYPSHFVEAMIVDESDAECPRGVPGELVVRPRIPHIMMTEYIGKPEATATAWRGGWFHTGDSALQNPDGSFRFVDRMGDRIRVKGENLSSFQVEDLLNGHPDVQMTAVFAIPSSEGSEDDIVAYVVLVEGSRTTEDDLHGFAQEQMPKFMRPAHIRIVADIPRTPTNKIEKYKLKQDFTAQTA</sequence>
<dbReference type="Pfam" id="PF13193">
    <property type="entry name" value="AMP-binding_C"/>
    <property type="match status" value="1"/>
</dbReference>
<feature type="domain" description="AMP-binding enzyme C-terminal" evidence="2">
    <location>
        <begin position="475"/>
        <end position="551"/>
    </location>
</feature>
<dbReference type="EMBL" id="DYUK01000159">
    <property type="protein sequence ID" value="HJG80248.1"/>
    <property type="molecule type" value="Genomic_DNA"/>
</dbReference>
<proteinExistence type="predicted"/>
<accession>A0A921SNT3</accession>
<dbReference type="InterPro" id="IPR042099">
    <property type="entry name" value="ANL_N_sf"/>
</dbReference>
<comment type="caution">
    <text evidence="3">The sequence shown here is derived from an EMBL/GenBank/DDBJ whole genome shotgun (WGS) entry which is preliminary data.</text>
</comment>
<dbReference type="InterPro" id="IPR000873">
    <property type="entry name" value="AMP-dep_synth/lig_dom"/>
</dbReference>
<feature type="domain" description="AMP-dependent synthetase/ligase" evidence="1">
    <location>
        <begin position="24"/>
        <end position="414"/>
    </location>
</feature>
<dbReference type="Pfam" id="PF00501">
    <property type="entry name" value="AMP-binding"/>
    <property type="match status" value="1"/>
</dbReference>
<dbReference type="PANTHER" id="PTHR43767:SF1">
    <property type="entry name" value="NONRIBOSOMAL PEPTIDE SYNTHASE PES1 (EUROFUNG)-RELATED"/>
    <property type="match status" value="1"/>
</dbReference>
<name>A0A921SNT3_9MICO</name>
<dbReference type="Proteomes" id="UP000784435">
    <property type="component" value="Unassembled WGS sequence"/>
</dbReference>
<dbReference type="InterPro" id="IPR045851">
    <property type="entry name" value="AMP-bd_C_sf"/>
</dbReference>
<reference evidence="3" key="2">
    <citation type="submission" date="2021-09" db="EMBL/GenBank/DDBJ databases">
        <authorList>
            <person name="Gilroy R."/>
        </authorList>
    </citation>
    <scope>NUCLEOTIDE SEQUENCE</scope>
    <source>
        <strain evidence="3">ChiGjej5B5-7349</strain>
    </source>
</reference>
<dbReference type="AlphaFoldDB" id="A0A921SNT3"/>
<dbReference type="PANTHER" id="PTHR43767">
    <property type="entry name" value="LONG-CHAIN-FATTY-ACID--COA LIGASE"/>
    <property type="match status" value="1"/>
</dbReference>
<evidence type="ECO:0000313" key="3">
    <source>
        <dbReference type="EMBL" id="HJG80248.1"/>
    </source>
</evidence>
<protein>
    <submittedName>
        <fullName evidence="3">AMP-binding protein</fullName>
    </submittedName>
</protein>
<reference evidence="3" key="1">
    <citation type="journal article" date="2021" name="PeerJ">
        <title>Extensive microbial diversity within the chicken gut microbiome revealed by metagenomics and culture.</title>
        <authorList>
            <person name="Gilroy R."/>
            <person name="Ravi A."/>
            <person name="Getino M."/>
            <person name="Pursley I."/>
            <person name="Horton D.L."/>
            <person name="Alikhan N.F."/>
            <person name="Baker D."/>
            <person name="Gharbi K."/>
            <person name="Hall N."/>
            <person name="Watson M."/>
            <person name="Adriaenssens E.M."/>
            <person name="Foster-Nyarko E."/>
            <person name="Jarju S."/>
            <person name="Secka A."/>
            <person name="Antonio M."/>
            <person name="Oren A."/>
            <person name="Chaudhuri R.R."/>
            <person name="La Ragione R."/>
            <person name="Hildebrand F."/>
            <person name="Pallen M.J."/>
        </authorList>
    </citation>
    <scope>NUCLEOTIDE SEQUENCE</scope>
    <source>
        <strain evidence="3">ChiGjej5B5-7349</strain>
    </source>
</reference>
<dbReference type="GO" id="GO:0016878">
    <property type="term" value="F:acid-thiol ligase activity"/>
    <property type="evidence" value="ECO:0007669"/>
    <property type="project" value="UniProtKB-ARBA"/>
</dbReference>
<dbReference type="Gene3D" id="3.40.50.12780">
    <property type="entry name" value="N-terminal domain of ligase-like"/>
    <property type="match status" value="1"/>
</dbReference>
<gene>
    <name evidence="3" type="ORF">K8V08_07530</name>
</gene>
<dbReference type="Gene3D" id="3.30.300.30">
    <property type="match status" value="1"/>
</dbReference>
<dbReference type="SUPFAM" id="SSF56801">
    <property type="entry name" value="Acetyl-CoA synthetase-like"/>
    <property type="match status" value="1"/>
</dbReference>
<dbReference type="InterPro" id="IPR025110">
    <property type="entry name" value="AMP-bd_C"/>
</dbReference>